<dbReference type="EMBL" id="VFMO01000001">
    <property type="protein sequence ID" value="TQJ15513.1"/>
    <property type="molecule type" value="Genomic_DNA"/>
</dbReference>
<protein>
    <submittedName>
        <fullName evidence="1">Uncharacterized protein</fullName>
    </submittedName>
</protein>
<evidence type="ECO:0000313" key="1">
    <source>
        <dbReference type="EMBL" id="TQJ15513.1"/>
    </source>
</evidence>
<keyword evidence="2" id="KW-1185">Reference proteome</keyword>
<dbReference type="RefSeq" id="WP_141929051.1">
    <property type="nucleotide sequence ID" value="NZ_BAABCI010000036.1"/>
</dbReference>
<gene>
    <name evidence="1" type="ORF">FB459_3069</name>
</gene>
<name>A0A542EJJ1_9MICO</name>
<dbReference type="OrthoDB" id="3755682at2"/>
<dbReference type="AlphaFoldDB" id="A0A542EJJ1"/>
<proteinExistence type="predicted"/>
<sequence>MTGEHTEREIEYCGGEIDGWSDPVPADDLRVRYVSELLPEGPGSALLVGARAAKLANHLLRQGFSVTLLVRGESDARSASGSGADVVCGSFEAWTPPVGFDLVIALDSVDDILPPLSDGVGALEFIDVLRRLGSSYVAYLDNGASPAALDRQARAPQENHQFSAFGTGYDLRSPVFAELPEQASAAVFDRAVVGSVVIDRAQARTLLRSLCSDDLRFDALLATPMLAANGWLVGTLGGGDAVAYRGLGGVVATGLPVADGTPVEFRVRQLLVRDLQRVSAGLRAYARWADGRPAPLLRNVIAGRSGFEVIDPTVEDADLPTAMVDLAGVLVDRPGVHPFGPERTRNEIAVELMRLAADTSDPEAEIQSAASAYETMAFARRLPETDYATTKLIEEVRRKDAQLAALKSDLAKDRRHLRALEHALATESGPRAKRAYFLMTAPTKRLREALRRRRIG</sequence>
<evidence type="ECO:0000313" key="2">
    <source>
        <dbReference type="Proteomes" id="UP000320806"/>
    </source>
</evidence>
<comment type="caution">
    <text evidence="1">The sequence shown here is derived from an EMBL/GenBank/DDBJ whole genome shotgun (WGS) entry which is preliminary data.</text>
</comment>
<reference evidence="1 2" key="1">
    <citation type="submission" date="2019-06" db="EMBL/GenBank/DDBJ databases">
        <title>Sequencing the genomes of 1000 actinobacteria strains.</title>
        <authorList>
            <person name="Klenk H.-P."/>
        </authorList>
    </citation>
    <scope>NUCLEOTIDE SEQUENCE [LARGE SCALE GENOMIC DNA]</scope>
    <source>
        <strain evidence="1 2">DSM 19828</strain>
    </source>
</reference>
<dbReference type="Proteomes" id="UP000320806">
    <property type="component" value="Unassembled WGS sequence"/>
</dbReference>
<organism evidence="1 2">
    <name type="scientific">Yimella lutea</name>
    <dbReference type="NCBI Taxonomy" id="587872"/>
    <lineage>
        <taxon>Bacteria</taxon>
        <taxon>Bacillati</taxon>
        <taxon>Actinomycetota</taxon>
        <taxon>Actinomycetes</taxon>
        <taxon>Micrococcales</taxon>
        <taxon>Dermacoccaceae</taxon>
        <taxon>Yimella</taxon>
    </lineage>
</organism>
<accession>A0A542EJJ1</accession>